<dbReference type="AlphaFoldDB" id="A0A316UK41"/>
<evidence type="ECO:0000313" key="2">
    <source>
        <dbReference type="EMBL" id="PWN23595.1"/>
    </source>
</evidence>
<dbReference type="RefSeq" id="XP_025350755.1">
    <property type="nucleotide sequence ID" value="XM_025495274.1"/>
</dbReference>
<dbReference type="EMBL" id="KZ819321">
    <property type="protein sequence ID" value="PWN23595.1"/>
    <property type="molecule type" value="Genomic_DNA"/>
</dbReference>
<accession>A0A316UK41</accession>
<proteinExistence type="predicted"/>
<reference evidence="2 3" key="1">
    <citation type="journal article" date="2018" name="Mol. Biol. Evol.">
        <title>Broad Genomic Sampling Reveals a Smut Pathogenic Ancestry of the Fungal Clade Ustilaginomycotina.</title>
        <authorList>
            <person name="Kijpornyongpan T."/>
            <person name="Mondo S.J."/>
            <person name="Barry K."/>
            <person name="Sandor L."/>
            <person name="Lee J."/>
            <person name="Lipzen A."/>
            <person name="Pangilinan J."/>
            <person name="LaButti K."/>
            <person name="Hainaut M."/>
            <person name="Henrissat B."/>
            <person name="Grigoriev I.V."/>
            <person name="Spatafora J.W."/>
            <person name="Aime M.C."/>
        </authorList>
    </citation>
    <scope>NUCLEOTIDE SEQUENCE [LARGE SCALE GENOMIC DNA]</scope>
    <source>
        <strain evidence="2 3">MCA 4718</strain>
    </source>
</reference>
<feature type="compositionally biased region" description="Polar residues" evidence="1">
    <location>
        <begin position="147"/>
        <end position="157"/>
    </location>
</feature>
<dbReference type="Proteomes" id="UP000245942">
    <property type="component" value="Unassembled WGS sequence"/>
</dbReference>
<dbReference type="GeneID" id="37017008"/>
<protein>
    <submittedName>
        <fullName evidence="2">Uncharacterized protein</fullName>
    </submittedName>
</protein>
<keyword evidence="3" id="KW-1185">Reference proteome</keyword>
<evidence type="ECO:0000256" key="1">
    <source>
        <dbReference type="SAM" id="MobiDB-lite"/>
    </source>
</evidence>
<organism evidence="2 3">
    <name type="scientific">Pseudomicrostroma glucosiphilum</name>
    <dbReference type="NCBI Taxonomy" id="1684307"/>
    <lineage>
        <taxon>Eukaryota</taxon>
        <taxon>Fungi</taxon>
        <taxon>Dikarya</taxon>
        <taxon>Basidiomycota</taxon>
        <taxon>Ustilaginomycotina</taxon>
        <taxon>Exobasidiomycetes</taxon>
        <taxon>Microstromatales</taxon>
        <taxon>Microstromatales incertae sedis</taxon>
        <taxon>Pseudomicrostroma</taxon>
    </lineage>
</organism>
<gene>
    <name evidence="2" type="ORF">BCV69DRAFT_4340</name>
</gene>
<name>A0A316UK41_9BASI</name>
<feature type="region of interest" description="Disordered" evidence="1">
    <location>
        <begin position="1"/>
        <end position="25"/>
    </location>
</feature>
<sequence length="157" mass="17250">MAEPSACPSRPRHSHPPTPTRPKESKVALFLASAARARWLPASTARPQAPKAPRPLSQPVALLFASPTPWPPVKVLTLTSPLPFRLPATLESESQSDRSHLERSLMGPERMGPPRSRINQPSLNPALGESSGSQRHQLHYRHRPSWTMASSASRSPR</sequence>
<evidence type="ECO:0000313" key="3">
    <source>
        <dbReference type="Proteomes" id="UP000245942"/>
    </source>
</evidence>
<feature type="region of interest" description="Disordered" evidence="1">
    <location>
        <begin position="88"/>
        <end position="157"/>
    </location>
</feature>